<reference evidence="8" key="1">
    <citation type="submission" date="2014-02" db="EMBL/GenBank/DDBJ databases">
        <authorList>
            <person name="Gan H."/>
        </authorList>
    </citation>
    <scope>NUCLEOTIDE SEQUENCE [LARGE SCALE GENOMIC DNA]</scope>
    <source>
        <strain evidence="8">S1</strain>
    </source>
</reference>
<accession>A0A1L1PVC6</accession>
<keyword evidence="4" id="KW-0274">FAD</keyword>
<dbReference type="InterPro" id="IPR036188">
    <property type="entry name" value="FAD/NAD-bd_sf"/>
</dbReference>
<dbReference type="Pfam" id="PF05199">
    <property type="entry name" value="GMC_oxred_C"/>
    <property type="match status" value="1"/>
</dbReference>
<dbReference type="SUPFAM" id="SSF51905">
    <property type="entry name" value="FAD/NAD(P)-binding domain"/>
    <property type="match status" value="1"/>
</dbReference>
<comment type="cofactor">
    <cofactor evidence="1">
        <name>FAD</name>
        <dbReference type="ChEBI" id="CHEBI:57692"/>
    </cofactor>
</comment>
<protein>
    <submittedName>
        <fullName evidence="7">FAD dependent oxidoreductase</fullName>
    </submittedName>
</protein>
<dbReference type="PANTHER" id="PTHR42784">
    <property type="entry name" value="PYRANOSE 2-OXIDASE"/>
    <property type="match status" value="1"/>
</dbReference>
<dbReference type="SUPFAM" id="SSF54373">
    <property type="entry name" value="FAD-linked reductases, C-terminal domain"/>
    <property type="match status" value="1"/>
</dbReference>
<proteinExistence type="inferred from homology"/>
<evidence type="ECO:0000256" key="2">
    <source>
        <dbReference type="ARBA" id="ARBA00010790"/>
    </source>
</evidence>
<dbReference type="Proteomes" id="UP000028878">
    <property type="component" value="Unassembled WGS sequence"/>
</dbReference>
<feature type="domain" description="Glucose-methanol-choline oxidoreductase C-terminal" evidence="6">
    <location>
        <begin position="386"/>
        <end position="514"/>
    </location>
</feature>
<evidence type="ECO:0000313" key="8">
    <source>
        <dbReference type="Proteomes" id="UP000028878"/>
    </source>
</evidence>
<comment type="similarity">
    <text evidence="2">Belongs to the GMC oxidoreductase family.</text>
</comment>
<gene>
    <name evidence="7" type="ORF">BN948_04406</name>
</gene>
<evidence type="ECO:0000259" key="6">
    <source>
        <dbReference type="Pfam" id="PF05199"/>
    </source>
</evidence>
<dbReference type="EMBL" id="CCAE010000059">
    <property type="protein sequence ID" value="CDN89966.1"/>
    <property type="molecule type" value="Genomic_DNA"/>
</dbReference>
<keyword evidence="8" id="KW-1185">Reference proteome</keyword>
<keyword evidence="3" id="KW-0285">Flavoprotein</keyword>
<dbReference type="GO" id="GO:0016614">
    <property type="term" value="F:oxidoreductase activity, acting on CH-OH group of donors"/>
    <property type="evidence" value="ECO:0007669"/>
    <property type="project" value="InterPro"/>
</dbReference>
<dbReference type="PANTHER" id="PTHR42784:SF1">
    <property type="entry name" value="PYRANOSE 2-OXIDASE"/>
    <property type="match status" value="1"/>
</dbReference>
<keyword evidence="5" id="KW-0560">Oxidoreductase</keyword>
<dbReference type="Gene3D" id="3.50.50.60">
    <property type="entry name" value="FAD/NAD(P)-binding domain"/>
    <property type="match status" value="2"/>
</dbReference>
<evidence type="ECO:0000313" key="7">
    <source>
        <dbReference type="EMBL" id="CDN89966.1"/>
    </source>
</evidence>
<dbReference type="InterPro" id="IPR007867">
    <property type="entry name" value="GMC_OxRtase_C"/>
</dbReference>
<name>A0A1L1PVC6_HYDIT</name>
<evidence type="ECO:0000256" key="3">
    <source>
        <dbReference type="ARBA" id="ARBA00022630"/>
    </source>
</evidence>
<dbReference type="AlphaFoldDB" id="A0A1L1PVC6"/>
<organism evidence="7 8">
    <name type="scientific">Hydrogenophaga intermedia</name>
    <dbReference type="NCBI Taxonomy" id="65786"/>
    <lineage>
        <taxon>Bacteria</taxon>
        <taxon>Pseudomonadati</taxon>
        <taxon>Pseudomonadota</taxon>
        <taxon>Betaproteobacteria</taxon>
        <taxon>Burkholderiales</taxon>
        <taxon>Comamonadaceae</taxon>
        <taxon>Hydrogenophaga</taxon>
    </lineage>
</organism>
<sequence>MIVDLNHAPPPDTAHEVVIVGGGTVALLLAVLLERQGQRVLVLESGGGGFETPSQALNDATVIGRAHNGIAVARGRALGGTSNLWGGQLTGFVPSDFEARAGVSDAPWPITYDELLPWYEAVARELRLADALDEHTPQAKKLFGDGFPDIPGFTLFLTRWLKEPALARFFGERLRQSPRLTVLLHAHATGLDLAADGERIAAVRVARPDGSATTVHGDRIVLANGTIEIARLLLACAAQQPQAPWAGNPWVGAGFQDHLELRGGRVHPLDKPRFLRTFQNIVLGGHKYQPKLRLNTGATSPDPSLNVTGYFAFESSVAEHLQHLKVMARSLMRGAVPRQGLGDVLRHVRGMGSAWVPMVVQYLRHHRIHNPADRGVWLVMHAEQVPRDDSRITLDPQRRDRFGMPLAALDWRIGGQAEVRAMAAFVRRASDGLQAAGLARVEIDPLLDGEDPRALDQATDTYHQCGGARMGHHPRDGVVDSELRVFGTSNLYVAGAAVFRTSSYANPTFTALALTARLAERLRTSTPSWTPTEPIC</sequence>
<evidence type="ECO:0000256" key="5">
    <source>
        <dbReference type="ARBA" id="ARBA00023002"/>
    </source>
</evidence>
<evidence type="ECO:0000256" key="4">
    <source>
        <dbReference type="ARBA" id="ARBA00022827"/>
    </source>
</evidence>
<dbReference type="RefSeq" id="WP_009515978.1">
    <property type="nucleotide sequence ID" value="NZ_CCAE010000059.1"/>
</dbReference>
<dbReference type="InterPro" id="IPR051473">
    <property type="entry name" value="P2Ox-like"/>
</dbReference>
<evidence type="ECO:0000256" key="1">
    <source>
        <dbReference type="ARBA" id="ARBA00001974"/>
    </source>
</evidence>
<reference evidence="8" key="2">
    <citation type="submission" date="2014-11" db="EMBL/GenBank/DDBJ databases">
        <title>Draft genome sequence of Hydrogenophaga intermedia S1.</title>
        <authorList>
            <person name="Gan H.M."/>
            <person name="Chew T.H."/>
            <person name="Stolz A."/>
        </authorList>
    </citation>
    <scope>NUCLEOTIDE SEQUENCE [LARGE SCALE GENOMIC DNA]</scope>
    <source>
        <strain evidence="8">S1</strain>
    </source>
</reference>